<reference evidence="1" key="1">
    <citation type="journal article" date="2020" name="Stud. Mycol.">
        <title>101 Dothideomycetes genomes: a test case for predicting lifestyles and emergence of pathogens.</title>
        <authorList>
            <person name="Haridas S."/>
            <person name="Albert R."/>
            <person name="Binder M."/>
            <person name="Bloem J."/>
            <person name="Labutti K."/>
            <person name="Salamov A."/>
            <person name="Andreopoulos B."/>
            <person name="Baker S."/>
            <person name="Barry K."/>
            <person name="Bills G."/>
            <person name="Bluhm B."/>
            <person name="Cannon C."/>
            <person name="Castanera R."/>
            <person name="Culley D."/>
            <person name="Daum C."/>
            <person name="Ezra D."/>
            <person name="Gonzalez J."/>
            <person name="Henrissat B."/>
            <person name="Kuo A."/>
            <person name="Liang C."/>
            <person name="Lipzen A."/>
            <person name="Lutzoni F."/>
            <person name="Magnuson J."/>
            <person name="Mondo S."/>
            <person name="Nolan M."/>
            <person name="Ohm R."/>
            <person name="Pangilinan J."/>
            <person name="Park H.-J."/>
            <person name="Ramirez L."/>
            <person name="Alfaro M."/>
            <person name="Sun H."/>
            <person name="Tritt A."/>
            <person name="Yoshinaga Y."/>
            <person name="Zwiers L.-H."/>
            <person name="Turgeon B."/>
            <person name="Goodwin S."/>
            <person name="Spatafora J."/>
            <person name="Crous P."/>
            <person name="Grigoriev I."/>
        </authorList>
    </citation>
    <scope>NUCLEOTIDE SEQUENCE</scope>
    <source>
        <strain evidence="1">ATCC 36951</strain>
    </source>
</reference>
<dbReference type="Proteomes" id="UP000799537">
    <property type="component" value="Unassembled WGS sequence"/>
</dbReference>
<organism evidence="1 2">
    <name type="scientific">Zasmidium cellare ATCC 36951</name>
    <dbReference type="NCBI Taxonomy" id="1080233"/>
    <lineage>
        <taxon>Eukaryota</taxon>
        <taxon>Fungi</taxon>
        <taxon>Dikarya</taxon>
        <taxon>Ascomycota</taxon>
        <taxon>Pezizomycotina</taxon>
        <taxon>Dothideomycetes</taxon>
        <taxon>Dothideomycetidae</taxon>
        <taxon>Mycosphaerellales</taxon>
        <taxon>Mycosphaerellaceae</taxon>
        <taxon>Zasmidium</taxon>
    </lineage>
</organism>
<protein>
    <submittedName>
        <fullName evidence="1">Uncharacterized protein</fullName>
    </submittedName>
</protein>
<evidence type="ECO:0000313" key="2">
    <source>
        <dbReference type="Proteomes" id="UP000799537"/>
    </source>
</evidence>
<evidence type="ECO:0000313" key="1">
    <source>
        <dbReference type="EMBL" id="KAF2170838.1"/>
    </source>
</evidence>
<dbReference type="RefSeq" id="XP_033671727.1">
    <property type="nucleotide sequence ID" value="XM_033804659.1"/>
</dbReference>
<dbReference type="EMBL" id="ML993584">
    <property type="protein sequence ID" value="KAF2170838.1"/>
    <property type="molecule type" value="Genomic_DNA"/>
</dbReference>
<proteinExistence type="predicted"/>
<keyword evidence="2" id="KW-1185">Reference proteome</keyword>
<sequence length="119" mass="13556">MGIDNTKTTLCVSGDSKLENRLIDQSLTVVDFINCGDIATPLKHFTSPDYMCHYPFPNGQILMMNRQQTIAHFEDAVVKQEGIFFWKVMNVSVMVDLPLGYAQVWIALRVNRLEEFGKV</sequence>
<accession>A0A6A6CX75</accession>
<gene>
    <name evidence="1" type="ORF">M409DRAFT_18811</name>
</gene>
<name>A0A6A6CX75_ZASCE</name>
<dbReference type="GeneID" id="54557931"/>
<dbReference type="AlphaFoldDB" id="A0A6A6CX75"/>